<dbReference type="Proteomes" id="UP000286931">
    <property type="component" value="Unassembled WGS sequence"/>
</dbReference>
<name>A0A401YXH8_9ACTN</name>
<dbReference type="EMBL" id="BIFH01000032">
    <property type="protein sequence ID" value="GCD99327.1"/>
    <property type="molecule type" value="Genomic_DNA"/>
</dbReference>
<accession>A0A401YXH8</accession>
<gene>
    <name evidence="2" type="ORF">EHYA_07042</name>
</gene>
<sequence length="252" mass="28227">MSTTPPGPASESTRPVAPKRPYKKRRNMKMWSTTAQTFTPFNPLELDNLGRSVEAELLKRPAEPLGRVTHTFGDGVYALYYAGPHGLYGPISSEDCLVPIYVGQARPKGTRKGSDDPSHESTSLWDRIQEHKESIEQAHDLEVDHFRVRYLVAIEAFVSLAERVMIKQYRPVWNSVVDGFGNHDPGADRRKTGKRPAWDELHPGRWWSHPLNMPTGSLTPAKRSRELVQALFAGKLSTEVIEAMAASGDEPE</sequence>
<feature type="region of interest" description="Disordered" evidence="1">
    <location>
        <begin position="1"/>
        <end position="27"/>
    </location>
</feature>
<dbReference type="AlphaFoldDB" id="A0A401YXH8"/>
<evidence type="ECO:0000313" key="3">
    <source>
        <dbReference type="Proteomes" id="UP000286931"/>
    </source>
</evidence>
<organism evidence="2 3">
    <name type="scientific">Embleya hyalina</name>
    <dbReference type="NCBI Taxonomy" id="516124"/>
    <lineage>
        <taxon>Bacteria</taxon>
        <taxon>Bacillati</taxon>
        <taxon>Actinomycetota</taxon>
        <taxon>Actinomycetes</taxon>
        <taxon>Kitasatosporales</taxon>
        <taxon>Streptomycetaceae</taxon>
        <taxon>Embleya</taxon>
    </lineage>
</organism>
<comment type="caution">
    <text evidence="2">The sequence shown here is derived from an EMBL/GenBank/DDBJ whole genome shotgun (WGS) entry which is preliminary data.</text>
</comment>
<evidence type="ECO:0000256" key="1">
    <source>
        <dbReference type="SAM" id="MobiDB-lite"/>
    </source>
</evidence>
<dbReference type="Pfam" id="PF09517">
    <property type="entry name" value="RE_Eco29kI"/>
    <property type="match status" value="1"/>
</dbReference>
<reference evidence="2 3" key="1">
    <citation type="submission" date="2018-12" db="EMBL/GenBank/DDBJ databases">
        <title>Draft genome sequence of Embleya hyalina NBRC 13850T.</title>
        <authorList>
            <person name="Komaki H."/>
            <person name="Hosoyama A."/>
            <person name="Kimura A."/>
            <person name="Ichikawa N."/>
            <person name="Tamura T."/>
        </authorList>
    </citation>
    <scope>NUCLEOTIDE SEQUENCE [LARGE SCALE GENOMIC DNA]</scope>
    <source>
        <strain evidence="2 3">NBRC 13850</strain>
    </source>
</reference>
<protein>
    <recommendedName>
        <fullName evidence="4">Eco29kI family restriction endonuclease</fullName>
    </recommendedName>
</protein>
<evidence type="ECO:0000313" key="2">
    <source>
        <dbReference type="EMBL" id="GCD99327.1"/>
    </source>
</evidence>
<keyword evidence="3" id="KW-1185">Reference proteome</keyword>
<proteinExistence type="predicted"/>
<evidence type="ECO:0008006" key="4">
    <source>
        <dbReference type="Google" id="ProtNLM"/>
    </source>
</evidence>
<dbReference type="InterPro" id="IPR018575">
    <property type="entry name" value="Restrct_endonuc_II_Eco29kI"/>
</dbReference>